<reference evidence="2 3" key="1">
    <citation type="submission" date="2021-06" db="EMBL/GenBank/DDBJ databases">
        <title>New haloarchaea isolates fom saline soil.</title>
        <authorList>
            <person name="Duran-Viseras A."/>
            <person name="Sanchez-Porro C.S."/>
            <person name="Ventosa A."/>
        </authorList>
    </citation>
    <scope>NUCLEOTIDE SEQUENCE [LARGE SCALE GENOMIC DNA]</scope>
    <source>
        <strain evidence="2 3">JCM 183640</strain>
    </source>
</reference>
<dbReference type="RefSeq" id="WP_162318057.1">
    <property type="nucleotide sequence ID" value="NZ_JAHQXF010000002.1"/>
</dbReference>
<accession>A0A8J7YDI6</accession>
<comment type="caution">
    <text evidence="2">The sequence shown here is derived from an EMBL/GenBank/DDBJ whole genome shotgun (WGS) entry which is preliminary data.</text>
</comment>
<sequence length="188" mass="20341">MWPWGHAALGYLCYTFGIRAQGETPNGLPVIALAIGTQFPDLVDKPLGWTLGILPGGRSLAHSLLTLAVVAVVVGYVAHRYHRSAVGVAFLVGYLTHVLSDGLYSAIEGAYANLTYLLWPVLPMPEPEIAQTFWAHFAQASLDSYMALELGLVILSIVGWWVDGRPGLGVLRTTGERWLSRVANAGEQ</sequence>
<organism evidence="2 3">
    <name type="scientific">Haloarcula limicola</name>
    <dbReference type="NCBI Taxonomy" id="1429915"/>
    <lineage>
        <taxon>Archaea</taxon>
        <taxon>Methanobacteriati</taxon>
        <taxon>Methanobacteriota</taxon>
        <taxon>Stenosarchaea group</taxon>
        <taxon>Halobacteria</taxon>
        <taxon>Halobacteriales</taxon>
        <taxon>Haloarculaceae</taxon>
        <taxon>Haloarcula</taxon>
    </lineage>
</organism>
<keyword evidence="1" id="KW-0812">Transmembrane</keyword>
<feature type="transmembrane region" description="Helical" evidence="1">
    <location>
        <begin position="85"/>
        <end position="107"/>
    </location>
</feature>
<keyword evidence="1" id="KW-1133">Transmembrane helix</keyword>
<dbReference type="EMBL" id="JAHQXF010000002">
    <property type="protein sequence ID" value="MBV0925221.1"/>
    <property type="molecule type" value="Genomic_DNA"/>
</dbReference>
<dbReference type="Pfam" id="PF04307">
    <property type="entry name" value="YdjM"/>
    <property type="match status" value="1"/>
</dbReference>
<dbReference type="GO" id="GO:0016787">
    <property type="term" value="F:hydrolase activity"/>
    <property type="evidence" value="ECO:0007669"/>
    <property type="project" value="UniProtKB-KW"/>
</dbReference>
<feature type="transmembrane region" description="Helical" evidence="1">
    <location>
        <begin position="144"/>
        <end position="162"/>
    </location>
</feature>
<proteinExistence type="predicted"/>
<dbReference type="AlphaFoldDB" id="A0A8J7YDI6"/>
<evidence type="ECO:0000256" key="1">
    <source>
        <dbReference type="SAM" id="Phobius"/>
    </source>
</evidence>
<protein>
    <submittedName>
        <fullName evidence="2">Metal-dependent hydrolase</fullName>
    </submittedName>
</protein>
<keyword evidence="1" id="KW-0472">Membrane</keyword>
<keyword evidence="2" id="KW-0378">Hydrolase</keyword>
<keyword evidence="3" id="KW-1185">Reference proteome</keyword>
<name>A0A8J7YDI6_9EURY</name>
<feature type="transmembrane region" description="Helical" evidence="1">
    <location>
        <begin position="59"/>
        <end position="78"/>
    </location>
</feature>
<dbReference type="OrthoDB" id="206308at2157"/>
<gene>
    <name evidence="2" type="ORF">KTS45_13530</name>
</gene>
<dbReference type="InterPro" id="IPR007404">
    <property type="entry name" value="YdjM-like"/>
</dbReference>
<dbReference type="Proteomes" id="UP000766550">
    <property type="component" value="Unassembled WGS sequence"/>
</dbReference>
<evidence type="ECO:0000313" key="3">
    <source>
        <dbReference type="Proteomes" id="UP000766550"/>
    </source>
</evidence>
<evidence type="ECO:0000313" key="2">
    <source>
        <dbReference type="EMBL" id="MBV0925221.1"/>
    </source>
</evidence>